<dbReference type="PROSITE" id="PS00012">
    <property type="entry name" value="PHOSPHOPANTETHEINE"/>
    <property type="match status" value="1"/>
</dbReference>
<dbReference type="Gene3D" id="1.10.1200.10">
    <property type="entry name" value="ACP-like"/>
    <property type="match status" value="1"/>
</dbReference>
<dbReference type="SMART" id="SM00823">
    <property type="entry name" value="PKS_PP"/>
    <property type="match status" value="1"/>
</dbReference>
<dbReference type="SUPFAM" id="SSF47336">
    <property type="entry name" value="ACP-like"/>
    <property type="match status" value="1"/>
</dbReference>
<dbReference type="GO" id="GO:0003824">
    <property type="term" value="F:catalytic activity"/>
    <property type="evidence" value="ECO:0007669"/>
    <property type="project" value="InterPro"/>
</dbReference>
<gene>
    <name evidence="5" type="ORF">CFBP5877_18495</name>
</gene>
<dbReference type="InterPro" id="IPR009081">
    <property type="entry name" value="PP-bd_ACP"/>
</dbReference>
<dbReference type="Pfam" id="PF00550">
    <property type="entry name" value="PP-binding"/>
    <property type="match status" value="1"/>
</dbReference>
<dbReference type="EMBL" id="CP039898">
    <property type="protein sequence ID" value="QCL81133.1"/>
    <property type="molecule type" value="Genomic_DNA"/>
</dbReference>
<dbReference type="Gene3D" id="3.30.559.10">
    <property type="entry name" value="Chloramphenicol acetyltransferase-like domain"/>
    <property type="match status" value="1"/>
</dbReference>
<dbReference type="CDD" id="cd19543">
    <property type="entry name" value="DCL_NRPS"/>
    <property type="match status" value="1"/>
</dbReference>
<dbReference type="InterPro" id="IPR020806">
    <property type="entry name" value="PKS_PP-bd"/>
</dbReference>
<dbReference type="GO" id="GO:0044550">
    <property type="term" value="P:secondary metabolite biosynthetic process"/>
    <property type="evidence" value="ECO:0007669"/>
    <property type="project" value="TreeGrafter"/>
</dbReference>
<dbReference type="InterPro" id="IPR023213">
    <property type="entry name" value="CAT-like_dom_sf"/>
</dbReference>
<dbReference type="FunFam" id="1.10.1200.10:FF:000016">
    <property type="entry name" value="Non-ribosomal peptide synthase"/>
    <property type="match status" value="1"/>
</dbReference>
<evidence type="ECO:0000256" key="1">
    <source>
        <dbReference type="ARBA" id="ARBA00001957"/>
    </source>
</evidence>
<evidence type="ECO:0000259" key="4">
    <source>
        <dbReference type="PROSITE" id="PS50075"/>
    </source>
</evidence>
<dbReference type="AlphaFoldDB" id="A0AAE6BFP1"/>
<protein>
    <submittedName>
        <fullName evidence="5">Siderophore biosynthesis protein</fullName>
    </submittedName>
</protein>
<sequence length="555" mass="62127">MDNRPLESRRRSAIENIYPLSPMQEGLLFHSIATPDEGVYVPQIVLQLRGAVDPQIMHDCWSEMVSRHAVLRTTFHWEERDEPFQVVHSDAGLVWSQLDWSGIDAEEQQRRLGALLSTNRRQAFDLKKAPLIRLQWIDYGGEHSRLVLQYHHIILDGWSAGRIVEDAFRIYQRRCGSSRPPLPAPRPYVDYIAWLKSRKREATRAFWTDYTAKIEGPCRMTRDATGGEADFSSHHLTCDPAVSTQATKLCREMGITPNTLLQAALAIVIARKTGSRHVVFGATTAGRPSELQGVENMVGLFINTLPVCIDVENGPLAPWLQTLQQRQSACAEHDYLPLREIQAGRGDLFDCLLVFENYPVPRDISVDATFAVTGVEVDEWTHYPLTLFAVADATKISVSARYDRHRIAEREMEAFLHELGATIGEMAGGTPTVPNVSAADIKPVDIARPALPSVAETHDDQPLPTTAWTETEERIARIWAEVLKVEAQHNTDNFFDLGGHSLLAARVVNRVRREFAINFPVKVLFDRPVLAAFAGFIDALKATAAPVGEHNAIEI</sequence>
<name>A0AAE6BFP1_AGRTU</name>
<dbReference type="InterPro" id="IPR001242">
    <property type="entry name" value="Condensation_dom"/>
</dbReference>
<dbReference type="Proteomes" id="UP000298579">
    <property type="component" value="Chromosome linear"/>
</dbReference>
<dbReference type="InterPro" id="IPR036736">
    <property type="entry name" value="ACP-like_sf"/>
</dbReference>
<dbReference type="PANTHER" id="PTHR45527:SF1">
    <property type="entry name" value="FATTY ACID SYNTHASE"/>
    <property type="match status" value="1"/>
</dbReference>
<dbReference type="InterPro" id="IPR006162">
    <property type="entry name" value="Ppantetheine_attach_site"/>
</dbReference>
<dbReference type="Pfam" id="PF00668">
    <property type="entry name" value="Condensation"/>
    <property type="match status" value="1"/>
</dbReference>
<dbReference type="GO" id="GO:0043041">
    <property type="term" value="P:amino acid activation for nonribosomal peptide biosynthetic process"/>
    <property type="evidence" value="ECO:0007669"/>
    <property type="project" value="TreeGrafter"/>
</dbReference>
<evidence type="ECO:0000313" key="6">
    <source>
        <dbReference type="Proteomes" id="UP000298579"/>
    </source>
</evidence>
<keyword evidence="2" id="KW-0596">Phosphopantetheine</keyword>
<comment type="cofactor">
    <cofactor evidence="1">
        <name>pantetheine 4'-phosphate</name>
        <dbReference type="ChEBI" id="CHEBI:47942"/>
    </cofactor>
</comment>
<evidence type="ECO:0000256" key="2">
    <source>
        <dbReference type="ARBA" id="ARBA00022450"/>
    </source>
</evidence>
<reference evidence="5 6" key="1">
    <citation type="submission" date="2019-04" db="EMBL/GenBank/DDBJ databases">
        <title>Complete genome sequence of Agrobacterium tumefaciens CFBP5877.</title>
        <authorList>
            <person name="Huang Y.-Y."/>
            <person name="Chiang H.-Y."/>
            <person name="Chou L."/>
            <person name="Lai E.-M."/>
            <person name="Kuo C.-H."/>
        </authorList>
    </citation>
    <scope>NUCLEOTIDE SEQUENCE [LARGE SCALE GENOMIC DNA]</scope>
    <source>
        <strain evidence="5 6">CFBP5877</strain>
    </source>
</reference>
<evidence type="ECO:0000313" key="5">
    <source>
        <dbReference type="EMBL" id="QCL81133.1"/>
    </source>
</evidence>
<feature type="domain" description="Carrier" evidence="4">
    <location>
        <begin position="466"/>
        <end position="541"/>
    </location>
</feature>
<dbReference type="Gene3D" id="3.30.559.30">
    <property type="entry name" value="Nonribosomal peptide synthetase, condensation domain"/>
    <property type="match status" value="1"/>
</dbReference>
<dbReference type="PANTHER" id="PTHR45527">
    <property type="entry name" value="NONRIBOSOMAL PEPTIDE SYNTHETASE"/>
    <property type="match status" value="1"/>
</dbReference>
<organism evidence="5 6">
    <name type="scientific">Agrobacterium tumefaciens</name>
    <dbReference type="NCBI Taxonomy" id="358"/>
    <lineage>
        <taxon>Bacteria</taxon>
        <taxon>Pseudomonadati</taxon>
        <taxon>Pseudomonadota</taxon>
        <taxon>Alphaproteobacteria</taxon>
        <taxon>Hyphomicrobiales</taxon>
        <taxon>Rhizobiaceae</taxon>
        <taxon>Rhizobium/Agrobacterium group</taxon>
        <taxon>Agrobacterium</taxon>
        <taxon>Agrobacterium tumefaciens complex</taxon>
    </lineage>
</organism>
<proteinExistence type="predicted"/>
<dbReference type="PROSITE" id="PS50075">
    <property type="entry name" value="CARRIER"/>
    <property type="match status" value="1"/>
</dbReference>
<dbReference type="SUPFAM" id="SSF52777">
    <property type="entry name" value="CoA-dependent acyltransferases"/>
    <property type="match status" value="2"/>
</dbReference>
<dbReference type="GO" id="GO:0031177">
    <property type="term" value="F:phosphopantetheine binding"/>
    <property type="evidence" value="ECO:0007669"/>
    <property type="project" value="InterPro"/>
</dbReference>
<dbReference type="RefSeq" id="WP_080829325.1">
    <property type="nucleotide sequence ID" value="NZ_CP039889.1"/>
</dbReference>
<evidence type="ECO:0000256" key="3">
    <source>
        <dbReference type="ARBA" id="ARBA00022553"/>
    </source>
</evidence>
<dbReference type="GO" id="GO:0072330">
    <property type="term" value="P:monocarboxylic acid biosynthetic process"/>
    <property type="evidence" value="ECO:0007669"/>
    <property type="project" value="UniProtKB-ARBA"/>
</dbReference>
<dbReference type="GO" id="GO:0005829">
    <property type="term" value="C:cytosol"/>
    <property type="evidence" value="ECO:0007669"/>
    <property type="project" value="TreeGrafter"/>
</dbReference>
<accession>A0AAE6BFP1</accession>
<keyword evidence="3" id="KW-0597">Phosphoprotein</keyword>